<protein>
    <submittedName>
        <fullName evidence="1">Uncharacterized protein</fullName>
    </submittedName>
</protein>
<name>A0ABV0NKJ8_9TELE</name>
<keyword evidence="2" id="KW-1185">Reference proteome</keyword>
<reference evidence="1 2" key="1">
    <citation type="submission" date="2021-06" db="EMBL/GenBank/DDBJ databases">
        <authorList>
            <person name="Palmer J.M."/>
        </authorList>
    </citation>
    <scope>NUCLEOTIDE SEQUENCE [LARGE SCALE GENOMIC DNA]</scope>
    <source>
        <strain evidence="1 2">GA_2019</strain>
        <tissue evidence="1">Muscle</tissue>
    </source>
</reference>
<evidence type="ECO:0000313" key="1">
    <source>
        <dbReference type="EMBL" id="MEQ2171581.1"/>
    </source>
</evidence>
<proteinExistence type="predicted"/>
<dbReference type="Proteomes" id="UP001476798">
    <property type="component" value="Unassembled WGS sequence"/>
</dbReference>
<dbReference type="EMBL" id="JAHRIO010040758">
    <property type="protein sequence ID" value="MEQ2171581.1"/>
    <property type="molecule type" value="Genomic_DNA"/>
</dbReference>
<evidence type="ECO:0000313" key="2">
    <source>
        <dbReference type="Proteomes" id="UP001476798"/>
    </source>
</evidence>
<accession>A0ABV0NKJ8</accession>
<gene>
    <name evidence="1" type="ORF">GOODEAATRI_012258</name>
</gene>
<sequence length="105" mass="11843">MEDVRGSVLFRNCTDLLAHDESWLISRFRLPWAIVLEFCTELASVLQNETRRNCASAVFSLSSFQPSAIHEPGHASHMGRPHPYVAQIYNVPLNCCSHLQQGADF</sequence>
<comment type="caution">
    <text evidence="1">The sequence shown here is derived from an EMBL/GenBank/DDBJ whole genome shotgun (WGS) entry which is preliminary data.</text>
</comment>
<organism evidence="1 2">
    <name type="scientific">Goodea atripinnis</name>
    <dbReference type="NCBI Taxonomy" id="208336"/>
    <lineage>
        <taxon>Eukaryota</taxon>
        <taxon>Metazoa</taxon>
        <taxon>Chordata</taxon>
        <taxon>Craniata</taxon>
        <taxon>Vertebrata</taxon>
        <taxon>Euteleostomi</taxon>
        <taxon>Actinopterygii</taxon>
        <taxon>Neopterygii</taxon>
        <taxon>Teleostei</taxon>
        <taxon>Neoteleostei</taxon>
        <taxon>Acanthomorphata</taxon>
        <taxon>Ovalentaria</taxon>
        <taxon>Atherinomorphae</taxon>
        <taxon>Cyprinodontiformes</taxon>
        <taxon>Goodeidae</taxon>
        <taxon>Goodea</taxon>
    </lineage>
</organism>